<accession>A0A482WF39</accession>
<name>A0A482WF39_LAOST</name>
<dbReference type="Proteomes" id="UP000291343">
    <property type="component" value="Unassembled WGS sequence"/>
</dbReference>
<keyword evidence="3" id="KW-1185">Reference proteome</keyword>
<feature type="compositionally biased region" description="Low complexity" evidence="1">
    <location>
        <begin position="9"/>
        <end position="21"/>
    </location>
</feature>
<dbReference type="InParanoid" id="A0A482WF39"/>
<proteinExistence type="predicted"/>
<dbReference type="AlphaFoldDB" id="A0A482WF39"/>
<comment type="caution">
    <text evidence="2">The sequence shown here is derived from an EMBL/GenBank/DDBJ whole genome shotgun (WGS) entry which is preliminary data.</text>
</comment>
<dbReference type="EMBL" id="QKKF02038156">
    <property type="protein sequence ID" value="RZF31836.1"/>
    <property type="molecule type" value="Genomic_DNA"/>
</dbReference>
<gene>
    <name evidence="2" type="ORF">LSTR_LSTR014250</name>
</gene>
<organism evidence="2 3">
    <name type="scientific">Laodelphax striatellus</name>
    <name type="common">Small brown planthopper</name>
    <name type="synonym">Delphax striatella</name>
    <dbReference type="NCBI Taxonomy" id="195883"/>
    <lineage>
        <taxon>Eukaryota</taxon>
        <taxon>Metazoa</taxon>
        <taxon>Ecdysozoa</taxon>
        <taxon>Arthropoda</taxon>
        <taxon>Hexapoda</taxon>
        <taxon>Insecta</taxon>
        <taxon>Pterygota</taxon>
        <taxon>Neoptera</taxon>
        <taxon>Paraneoptera</taxon>
        <taxon>Hemiptera</taxon>
        <taxon>Auchenorrhyncha</taxon>
        <taxon>Fulgoroidea</taxon>
        <taxon>Delphacidae</taxon>
        <taxon>Criomorphinae</taxon>
        <taxon>Laodelphax</taxon>
    </lineage>
</organism>
<feature type="region of interest" description="Disordered" evidence="1">
    <location>
        <begin position="1"/>
        <end position="32"/>
    </location>
</feature>
<sequence length="197" mass="22599">MLYSHREQQQQQCSQPSHNQQAISGQSEQSKTYKEEEEVFNIELFNNPPKVRRLPLFIIPYSTYPIHLQQLHNDLPLAPHHGCPPKELFSHYQNVEIKENISETDIDACAAHSSSSSSNDEFDNKPSRIILENRNKDCFPKNLASFLVITPHTITSFTNLNDVNKCNTLKEIRTGVGDWHCIADRKPVPCLECQKSK</sequence>
<reference evidence="2 3" key="1">
    <citation type="journal article" date="2017" name="Gigascience">
        <title>Genome sequence of the small brown planthopper, Laodelphax striatellus.</title>
        <authorList>
            <person name="Zhu J."/>
            <person name="Jiang F."/>
            <person name="Wang X."/>
            <person name="Yang P."/>
            <person name="Bao Y."/>
            <person name="Zhao W."/>
            <person name="Wang W."/>
            <person name="Lu H."/>
            <person name="Wang Q."/>
            <person name="Cui N."/>
            <person name="Li J."/>
            <person name="Chen X."/>
            <person name="Luo L."/>
            <person name="Yu J."/>
            <person name="Kang L."/>
            <person name="Cui F."/>
        </authorList>
    </citation>
    <scope>NUCLEOTIDE SEQUENCE [LARGE SCALE GENOMIC DNA]</scope>
    <source>
        <strain evidence="2">Lst14</strain>
    </source>
</reference>
<protein>
    <submittedName>
        <fullName evidence="2">Uncharacterized protein</fullName>
    </submittedName>
</protein>
<evidence type="ECO:0000256" key="1">
    <source>
        <dbReference type="SAM" id="MobiDB-lite"/>
    </source>
</evidence>
<evidence type="ECO:0000313" key="2">
    <source>
        <dbReference type="EMBL" id="RZF31836.1"/>
    </source>
</evidence>
<evidence type="ECO:0000313" key="3">
    <source>
        <dbReference type="Proteomes" id="UP000291343"/>
    </source>
</evidence>